<evidence type="ECO:0000256" key="1">
    <source>
        <dbReference type="ARBA" id="ARBA00005280"/>
    </source>
</evidence>
<dbReference type="Proteomes" id="UP000007875">
    <property type="component" value="Unassembled WGS sequence"/>
</dbReference>
<proteinExistence type="inferred from homology"/>
<reference evidence="3" key="3">
    <citation type="submission" date="2025-09" db="UniProtKB">
        <authorList>
            <consortium name="Ensembl"/>
        </authorList>
    </citation>
    <scope>IDENTIFICATION</scope>
</reference>
<sequence length="239" mass="27867">MSTLNKLVSHFLRGKTKQLLLSSSTRFTQHCETWNVQRTQNICEFERLYDVKRHFHKFSVLQNKKEPSSNKMGELLYVGQDRNKIKWTLGTFYMLSASVGIASPFLFKLTSGSLVATGFLAFNVFVFVLLNPLGLYQFGKRYVNELYYEKHSDTYTANLLSPFVFKQTRLRFSPAECKMPANPSVFTSFFVGKHPLFVNSDAMNYHDYMKMLRFASTIDYENPDRQEKYEAVKKEKKSD</sequence>
<feature type="transmembrane region" description="Helical" evidence="2">
    <location>
        <begin position="113"/>
        <end position="136"/>
    </location>
</feature>
<dbReference type="PANTHER" id="PTHR13281">
    <property type="entry name" value="TRANSMEMBRANE PROTEIN 70, MITOCHONDRIAL"/>
    <property type="match status" value="1"/>
</dbReference>
<accession>H2ZM57</accession>
<keyword evidence="2" id="KW-0812">Transmembrane</keyword>
<reference evidence="3" key="2">
    <citation type="submission" date="2025-08" db="UniProtKB">
        <authorList>
            <consortium name="Ensembl"/>
        </authorList>
    </citation>
    <scope>IDENTIFICATION</scope>
</reference>
<keyword evidence="2" id="KW-1133">Transmembrane helix</keyword>
<dbReference type="eggNOG" id="KOG4478">
    <property type="taxonomic scope" value="Eukaryota"/>
</dbReference>
<dbReference type="HOGENOM" id="CLU_1160765_0_0_1"/>
<comment type="similarity">
    <text evidence="1">Belongs to the TMEM70 family.</text>
</comment>
<keyword evidence="2" id="KW-0472">Membrane</keyword>
<dbReference type="Pfam" id="PF06979">
    <property type="entry name" value="TMEM70"/>
    <property type="match status" value="1"/>
</dbReference>
<evidence type="ECO:0000313" key="3">
    <source>
        <dbReference type="Ensembl" id="ENSCSAVP00000018673.1"/>
    </source>
</evidence>
<name>H2ZM57_CIOSA</name>
<keyword evidence="4" id="KW-1185">Reference proteome</keyword>
<dbReference type="AlphaFoldDB" id="H2ZM57"/>
<evidence type="ECO:0000313" key="4">
    <source>
        <dbReference type="Proteomes" id="UP000007875"/>
    </source>
</evidence>
<protein>
    <recommendedName>
        <fullName evidence="5">Transmembrane protein 70</fullName>
    </recommendedName>
</protein>
<reference evidence="4" key="1">
    <citation type="submission" date="2003-08" db="EMBL/GenBank/DDBJ databases">
        <authorList>
            <person name="Birren B."/>
            <person name="Nusbaum C."/>
            <person name="Abebe A."/>
            <person name="Abouelleil A."/>
            <person name="Adekoya E."/>
            <person name="Ait-zahra M."/>
            <person name="Allen N."/>
            <person name="Allen T."/>
            <person name="An P."/>
            <person name="Anderson M."/>
            <person name="Anderson S."/>
            <person name="Arachchi H."/>
            <person name="Armbruster J."/>
            <person name="Bachantsang P."/>
            <person name="Baldwin J."/>
            <person name="Barry A."/>
            <person name="Bayul T."/>
            <person name="Blitshsteyn B."/>
            <person name="Bloom T."/>
            <person name="Blye J."/>
            <person name="Boguslavskiy L."/>
            <person name="Borowsky M."/>
            <person name="Boukhgalter B."/>
            <person name="Brunache A."/>
            <person name="Butler J."/>
            <person name="Calixte N."/>
            <person name="Calvo S."/>
            <person name="Camarata J."/>
            <person name="Campo K."/>
            <person name="Chang J."/>
            <person name="Cheshatsang Y."/>
            <person name="Citroen M."/>
            <person name="Collymore A."/>
            <person name="Considine T."/>
            <person name="Cook A."/>
            <person name="Cooke P."/>
            <person name="Corum B."/>
            <person name="Cuomo C."/>
            <person name="David R."/>
            <person name="Dawoe T."/>
            <person name="Degray S."/>
            <person name="Dodge S."/>
            <person name="Dooley K."/>
            <person name="Dorje P."/>
            <person name="Dorjee K."/>
            <person name="Dorris L."/>
            <person name="Duffey N."/>
            <person name="Dupes A."/>
            <person name="Elkins T."/>
            <person name="Engels R."/>
            <person name="Erickson J."/>
            <person name="Farina A."/>
            <person name="Faro S."/>
            <person name="Ferreira P."/>
            <person name="Fischer H."/>
            <person name="Fitzgerald M."/>
            <person name="Foley K."/>
            <person name="Gage D."/>
            <person name="Galagan J."/>
            <person name="Gearin G."/>
            <person name="Gnerre S."/>
            <person name="Gnirke A."/>
            <person name="Goyette A."/>
            <person name="Graham J."/>
            <person name="Grandbois E."/>
            <person name="Gyaltsen K."/>
            <person name="Hafez N."/>
            <person name="Hagopian D."/>
            <person name="Hagos B."/>
            <person name="Hall J."/>
            <person name="Hatcher B."/>
            <person name="Heller A."/>
            <person name="Higgins H."/>
            <person name="Honan T."/>
            <person name="Horn A."/>
            <person name="Houde N."/>
            <person name="Hughes L."/>
            <person name="Hulme W."/>
            <person name="Husby E."/>
            <person name="Iliev I."/>
            <person name="Jaffe D."/>
            <person name="Jones C."/>
            <person name="Kamal M."/>
            <person name="Kamat A."/>
            <person name="Kamvysselis M."/>
            <person name="Karlsson E."/>
            <person name="Kells C."/>
            <person name="Kieu A."/>
            <person name="Kisner P."/>
            <person name="Kodira C."/>
            <person name="Kulbokas E."/>
            <person name="Labutti K."/>
            <person name="Lama D."/>
            <person name="Landers T."/>
            <person name="Leger J."/>
            <person name="Levine S."/>
            <person name="Lewis D."/>
            <person name="Lewis T."/>
            <person name="Lindblad-toh K."/>
            <person name="Liu X."/>
            <person name="Lokyitsang T."/>
            <person name="Lokyitsang Y."/>
            <person name="Lucien O."/>
            <person name="Lui A."/>
            <person name="Ma L.J."/>
            <person name="Mabbitt R."/>
            <person name="Macdonald J."/>
            <person name="Maclean C."/>
            <person name="Major J."/>
            <person name="Manning J."/>
            <person name="Marabella R."/>
            <person name="Maru K."/>
            <person name="Matthews C."/>
            <person name="Mauceli E."/>
            <person name="Mccarthy M."/>
            <person name="Mcdonough S."/>
            <person name="Mcghee T."/>
            <person name="Meldrim J."/>
            <person name="Meneus L."/>
            <person name="Mesirov J."/>
            <person name="Mihalev A."/>
            <person name="Mihova T."/>
            <person name="Mikkelsen T."/>
            <person name="Mlenga V."/>
            <person name="Moru K."/>
            <person name="Mozes J."/>
            <person name="Mulrain L."/>
            <person name="Munson G."/>
            <person name="Naylor J."/>
            <person name="Newes C."/>
            <person name="Nguyen C."/>
            <person name="Nguyen N."/>
            <person name="Nguyen T."/>
            <person name="Nicol R."/>
            <person name="Nielsen C."/>
            <person name="Nizzari M."/>
            <person name="Norbu C."/>
            <person name="Norbu N."/>
            <person name="O'donnell P."/>
            <person name="Okoawo O."/>
            <person name="O'leary S."/>
            <person name="Omotosho B."/>
            <person name="O'neill K."/>
            <person name="Osman S."/>
            <person name="Parker S."/>
            <person name="Perrin D."/>
            <person name="Phunkhang P."/>
            <person name="Piqani B."/>
            <person name="Purcell S."/>
            <person name="Rachupka T."/>
            <person name="Ramasamy U."/>
            <person name="Rameau R."/>
            <person name="Ray V."/>
            <person name="Raymond C."/>
            <person name="Retta R."/>
            <person name="Richardson S."/>
            <person name="Rise C."/>
            <person name="Rodriguez J."/>
            <person name="Rogers J."/>
            <person name="Rogov P."/>
            <person name="Rutman M."/>
            <person name="Schupbach R."/>
            <person name="Seaman C."/>
            <person name="Settipalli S."/>
            <person name="Sharpe T."/>
            <person name="Sheridan J."/>
            <person name="Sherpa N."/>
            <person name="Shi J."/>
            <person name="Smirnov S."/>
            <person name="Smith C."/>
            <person name="Sougnez C."/>
            <person name="Spencer B."/>
            <person name="Stalker J."/>
            <person name="Stange-thomann N."/>
            <person name="Stavropoulos S."/>
            <person name="Stetson K."/>
            <person name="Stone C."/>
            <person name="Stone S."/>
            <person name="Stubbs M."/>
            <person name="Talamas J."/>
            <person name="Tchuinga P."/>
            <person name="Tenzing P."/>
            <person name="Tesfaye S."/>
            <person name="Theodore J."/>
            <person name="Thoulutsang Y."/>
            <person name="Topham K."/>
            <person name="Towey S."/>
            <person name="Tsamla T."/>
            <person name="Tsomo N."/>
            <person name="Vallee D."/>
            <person name="Vassiliev H."/>
            <person name="Venkataraman V."/>
            <person name="Vinson J."/>
            <person name="Vo A."/>
            <person name="Wade C."/>
            <person name="Wang S."/>
            <person name="Wangchuk T."/>
            <person name="Wangdi T."/>
            <person name="Whittaker C."/>
            <person name="Wilkinson J."/>
            <person name="Wu Y."/>
            <person name="Wyman D."/>
            <person name="Yadav S."/>
            <person name="Yang S."/>
            <person name="Yang X."/>
            <person name="Yeager S."/>
            <person name="Yee E."/>
            <person name="Young G."/>
            <person name="Zainoun J."/>
            <person name="Zembeck L."/>
            <person name="Zimmer A."/>
            <person name="Zody M."/>
            <person name="Lander E."/>
        </authorList>
    </citation>
    <scope>NUCLEOTIDE SEQUENCE [LARGE SCALE GENOMIC DNA]</scope>
</reference>
<dbReference type="PANTHER" id="PTHR13281:SF0">
    <property type="entry name" value="TRANSMEMBRANE PROTEIN 70, MITOCHONDRIAL"/>
    <property type="match status" value="1"/>
</dbReference>
<dbReference type="GO" id="GO:0033615">
    <property type="term" value="P:mitochondrial proton-transporting ATP synthase complex assembly"/>
    <property type="evidence" value="ECO:0007669"/>
    <property type="project" value="TreeGrafter"/>
</dbReference>
<dbReference type="InParanoid" id="H2ZM57"/>
<dbReference type="OMA" id="YVNELYY"/>
<organism evidence="3 4">
    <name type="scientific">Ciona savignyi</name>
    <name type="common">Pacific transparent sea squirt</name>
    <dbReference type="NCBI Taxonomy" id="51511"/>
    <lineage>
        <taxon>Eukaryota</taxon>
        <taxon>Metazoa</taxon>
        <taxon>Chordata</taxon>
        <taxon>Tunicata</taxon>
        <taxon>Ascidiacea</taxon>
        <taxon>Phlebobranchia</taxon>
        <taxon>Cionidae</taxon>
        <taxon>Ciona</taxon>
    </lineage>
</organism>
<feature type="transmembrane region" description="Helical" evidence="2">
    <location>
        <begin position="87"/>
        <end position="107"/>
    </location>
</feature>
<dbReference type="GeneTree" id="ENSGT00390000018710"/>
<dbReference type="InterPro" id="IPR045325">
    <property type="entry name" value="TMEM70/TMEM186/TMEM223"/>
</dbReference>
<evidence type="ECO:0000256" key="2">
    <source>
        <dbReference type="SAM" id="Phobius"/>
    </source>
</evidence>
<evidence type="ECO:0008006" key="5">
    <source>
        <dbReference type="Google" id="ProtNLM"/>
    </source>
</evidence>
<dbReference type="STRING" id="51511.ENSCSAVP00000018673"/>
<dbReference type="GO" id="GO:0031966">
    <property type="term" value="C:mitochondrial membrane"/>
    <property type="evidence" value="ECO:0007669"/>
    <property type="project" value="TreeGrafter"/>
</dbReference>
<dbReference type="InterPro" id="IPR009724">
    <property type="entry name" value="TMEM70"/>
</dbReference>
<dbReference type="Ensembl" id="ENSCSAVT00000018876.1">
    <property type="protein sequence ID" value="ENSCSAVP00000018673.1"/>
    <property type="gene ID" value="ENSCSAVG00000010970.1"/>
</dbReference>